<sequence length="46" mass="5136">MPPESVRIHRSSGTRQELSTQQLLSRPLSGFWSSPSVPVEAENRVT</sequence>
<protein>
    <submittedName>
        <fullName evidence="2">Uncharacterized protein</fullName>
    </submittedName>
</protein>
<organism evidence="2 3">
    <name type="scientific">Gulo gulo</name>
    <name type="common">Wolverine</name>
    <name type="synonym">Gluton</name>
    <dbReference type="NCBI Taxonomy" id="48420"/>
    <lineage>
        <taxon>Eukaryota</taxon>
        <taxon>Metazoa</taxon>
        <taxon>Chordata</taxon>
        <taxon>Craniata</taxon>
        <taxon>Vertebrata</taxon>
        <taxon>Euteleostomi</taxon>
        <taxon>Mammalia</taxon>
        <taxon>Eutheria</taxon>
        <taxon>Laurasiatheria</taxon>
        <taxon>Carnivora</taxon>
        <taxon>Caniformia</taxon>
        <taxon>Musteloidea</taxon>
        <taxon>Mustelidae</taxon>
        <taxon>Guloninae</taxon>
        <taxon>Gulo</taxon>
    </lineage>
</organism>
<dbReference type="Proteomes" id="UP000269945">
    <property type="component" value="Unassembled WGS sequence"/>
</dbReference>
<reference evidence="2 3" key="1">
    <citation type="submission" date="2018-10" db="EMBL/GenBank/DDBJ databases">
        <authorList>
            <person name="Ekblom R."/>
            <person name="Jareborg N."/>
        </authorList>
    </citation>
    <scope>NUCLEOTIDE SEQUENCE [LARGE SCALE GENOMIC DNA]</scope>
    <source>
        <tissue evidence="2">Muscle</tissue>
    </source>
</reference>
<comment type="caution">
    <text evidence="2">The sequence shown here is derived from an EMBL/GenBank/DDBJ whole genome shotgun (WGS) entry which is preliminary data.</text>
</comment>
<feature type="compositionally biased region" description="Polar residues" evidence="1">
    <location>
        <begin position="11"/>
        <end position="22"/>
    </location>
</feature>
<evidence type="ECO:0000256" key="1">
    <source>
        <dbReference type="SAM" id="MobiDB-lite"/>
    </source>
</evidence>
<evidence type="ECO:0000313" key="3">
    <source>
        <dbReference type="Proteomes" id="UP000269945"/>
    </source>
</evidence>
<name>A0A9X9LZL8_GULGU</name>
<dbReference type="AlphaFoldDB" id="A0A9X9LZL8"/>
<gene>
    <name evidence="2" type="ORF">BN2614_LOCUS2</name>
</gene>
<proteinExistence type="predicted"/>
<dbReference type="EMBL" id="CYRY02031448">
    <property type="protein sequence ID" value="VCX05468.1"/>
    <property type="molecule type" value="Genomic_DNA"/>
</dbReference>
<feature type="region of interest" description="Disordered" evidence="1">
    <location>
        <begin position="1"/>
        <end position="22"/>
    </location>
</feature>
<accession>A0A9X9LZL8</accession>
<evidence type="ECO:0000313" key="2">
    <source>
        <dbReference type="EMBL" id="VCX05468.1"/>
    </source>
</evidence>
<keyword evidence="3" id="KW-1185">Reference proteome</keyword>